<dbReference type="CDD" id="cd00067">
    <property type="entry name" value="GAL4"/>
    <property type="match status" value="1"/>
</dbReference>
<name>A0A8T8X667_ASPJA</name>
<dbReference type="RefSeq" id="XP_025529547.1">
    <property type="nucleotide sequence ID" value="XM_025675498.1"/>
</dbReference>
<sequence length="698" mass="77742">LDSLLLPIGSLLCFYPAHPNRFKPTQLLPTYPAINPDSQHLKRVLLPYNQATVSMAAAAAAAAKVTPTPPKFTRCRTGCLRCRTRRRKCDEGKPRCQNCVDKNFVCSYGMQVTFLSKNTYTVPAKELRTPRSTKRRFQTLRFIEEDPLALNGADVNTPGMEDEGLELDSSSLGTRSADSRHERAKEKQEGGDVHSNLGGVDASLLRVESPADRADDGGRYHEDGPLIEDEVLLGSGHELFSDRDTSAVQGLLALGSSMHANDQLALVHDISYLETPEPIAGSSPMMTATPANQADTETMARRREDSLTGGMSRVIELGSSPPVMDEDERKLELLRHYRYFVAPWLDICDLKHPFGIIVTQMATRSEQILSALLTLSEASIIHQNHQEPNALGRGRPLLRPIHLGSGLASELTEMALLSILERLHFLVSDLSHGWSTLQNDNLCLLEPLLEHSLLLNIESSIYWTFLRLDLSVALANDTALHIPIPSGPVPNLELLSRTHDTHERVSLYARVLLWLCGKALMVCHEQPSPRNFPGCHQILDSWLQAFDELDRWYASRPQEFRPLVELEGDDNISNTGSGLPLVVFANGVGAYCNQLYHTAALLLLQCKPRTALLNPQARFLSPLWHSQRICGIALNNDCRDCWDPCLVASFLVSARTMTHESQQKAILQGFERIYSITGWHIGQYLSDLQQDWSFLDGV</sequence>
<dbReference type="Proteomes" id="UP000249497">
    <property type="component" value="Unassembled WGS sequence"/>
</dbReference>
<feature type="region of interest" description="Disordered" evidence="5">
    <location>
        <begin position="151"/>
        <end position="198"/>
    </location>
</feature>
<dbReference type="GO" id="GO:0000981">
    <property type="term" value="F:DNA-binding transcription factor activity, RNA polymerase II-specific"/>
    <property type="evidence" value="ECO:0007669"/>
    <property type="project" value="InterPro"/>
</dbReference>
<keyword evidence="4" id="KW-0539">Nucleus</keyword>
<dbReference type="GeneID" id="37179190"/>
<evidence type="ECO:0000259" key="6">
    <source>
        <dbReference type="PROSITE" id="PS50048"/>
    </source>
</evidence>
<organism evidence="7 8">
    <name type="scientific">Aspergillus japonicus CBS 114.51</name>
    <dbReference type="NCBI Taxonomy" id="1448312"/>
    <lineage>
        <taxon>Eukaryota</taxon>
        <taxon>Fungi</taxon>
        <taxon>Dikarya</taxon>
        <taxon>Ascomycota</taxon>
        <taxon>Pezizomycotina</taxon>
        <taxon>Eurotiomycetes</taxon>
        <taxon>Eurotiomycetidae</taxon>
        <taxon>Eurotiales</taxon>
        <taxon>Aspergillaceae</taxon>
        <taxon>Aspergillus</taxon>
        <taxon>Aspergillus subgen. Circumdati</taxon>
    </lineage>
</organism>
<dbReference type="SUPFAM" id="SSF57701">
    <property type="entry name" value="Zn2/Cys6 DNA-binding domain"/>
    <property type="match status" value="1"/>
</dbReference>
<dbReference type="AlphaFoldDB" id="A0A8T8X667"/>
<keyword evidence="2" id="KW-0238">DNA-binding</keyword>
<evidence type="ECO:0000313" key="7">
    <source>
        <dbReference type="EMBL" id="RAH83653.1"/>
    </source>
</evidence>
<keyword evidence="3" id="KW-0804">Transcription</keyword>
<keyword evidence="1" id="KW-0805">Transcription regulation</keyword>
<dbReference type="PROSITE" id="PS00463">
    <property type="entry name" value="ZN2_CY6_FUNGAL_1"/>
    <property type="match status" value="1"/>
</dbReference>
<evidence type="ECO:0000256" key="4">
    <source>
        <dbReference type="ARBA" id="ARBA00023242"/>
    </source>
</evidence>
<feature type="non-terminal residue" evidence="7">
    <location>
        <position position="1"/>
    </location>
</feature>
<keyword evidence="8" id="KW-1185">Reference proteome</keyword>
<dbReference type="EMBL" id="KZ824781">
    <property type="protein sequence ID" value="RAH83653.1"/>
    <property type="molecule type" value="Genomic_DNA"/>
</dbReference>
<dbReference type="GO" id="GO:0005634">
    <property type="term" value="C:nucleus"/>
    <property type="evidence" value="ECO:0007669"/>
    <property type="project" value="TreeGrafter"/>
</dbReference>
<proteinExistence type="predicted"/>
<dbReference type="InterPro" id="IPR001138">
    <property type="entry name" value="Zn2Cys6_DnaBD"/>
</dbReference>
<feature type="domain" description="Zn(2)-C6 fungal-type" evidence="6">
    <location>
        <begin position="78"/>
        <end position="108"/>
    </location>
</feature>
<dbReference type="InterPro" id="IPR036864">
    <property type="entry name" value="Zn2-C6_fun-type_DNA-bd_sf"/>
</dbReference>
<dbReference type="GO" id="GO:0008270">
    <property type="term" value="F:zinc ion binding"/>
    <property type="evidence" value="ECO:0007669"/>
    <property type="project" value="InterPro"/>
</dbReference>
<evidence type="ECO:0000256" key="2">
    <source>
        <dbReference type="ARBA" id="ARBA00023125"/>
    </source>
</evidence>
<reference evidence="7 8" key="1">
    <citation type="submission" date="2018-02" db="EMBL/GenBank/DDBJ databases">
        <title>The genomes of Aspergillus section Nigri reveals drivers in fungal speciation.</title>
        <authorList>
            <consortium name="DOE Joint Genome Institute"/>
            <person name="Vesth T.C."/>
            <person name="Nybo J."/>
            <person name="Theobald S."/>
            <person name="Brandl J."/>
            <person name="Frisvad J.C."/>
            <person name="Nielsen K.F."/>
            <person name="Lyhne E.K."/>
            <person name="Kogle M.E."/>
            <person name="Kuo A."/>
            <person name="Riley R."/>
            <person name="Clum A."/>
            <person name="Nolan M."/>
            <person name="Lipzen A."/>
            <person name="Salamov A."/>
            <person name="Henrissat B."/>
            <person name="Wiebenga A."/>
            <person name="De vries R.P."/>
            <person name="Grigoriev I.V."/>
            <person name="Mortensen U.H."/>
            <person name="Andersen M.R."/>
            <person name="Baker S.E."/>
        </authorList>
    </citation>
    <scope>NUCLEOTIDE SEQUENCE [LARGE SCALE GENOMIC DNA]</scope>
    <source>
        <strain evidence="7 8">CBS 114.51</strain>
    </source>
</reference>
<evidence type="ECO:0000256" key="3">
    <source>
        <dbReference type="ARBA" id="ARBA00023163"/>
    </source>
</evidence>
<evidence type="ECO:0000313" key="8">
    <source>
        <dbReference type="Proteomes" id="UP000249497"/>
    </source>
</evidence>
<dbReference type="Pfam" id="PF00172">
    <property type="entry name" value="Zn_clus"/>
    <property type="match status" value="1"/>
</dbReference>
<dbReference type="Gene3D" id="4.10.240.10">
    <property type="entry name" value="Zn(2)-C6 fungal-type DNA-binding domain"/>
    <property type="match status" value="1"/>
</dbReference>
<dbReference type="GO" id="GO:0000976">
    <property type="term" value="F:transcription cis-regulatory region binding"/>
    <property type="evidence" value="ECO:0007669"/>
    <property type="project" value="TreeGrafter"/>
</dbReference>
<dbReference type="PANTHER" id="PTHR37534:SF24">
    <property type="entry name" value="MISCELLANEOUS ZN(II)2CYS6 TRANSCRIPTION FACTOR (EUROFUNG)-RELATED"/>
    <property type="match status" value="1"/>
</dbReference>
<protein>
    <recommendedName>
        <fullName evidence="6">Zn(2)-C6 fungal-type domain-containing protein</fullName>
    </recommendedName>
</protein>
<feature type="compositionally biased region" description="Basic and acidic residues" evidence="5">
    <location>
        <begin position="177"/>
        <end position="192"/>
    </location>
</feature>
<accession>A0A8T8X667</accession>
<gene>
    <name evidence="7" type="ORF">BO86DRAFT_425775</name>
</gene>
<dbReference type="PROSITE" id="PS50048">
    <property type="entry name" value="ZN2_CY6_FUNGAL_2"/>
    <property type="match status" value="1"/>
</dbReference>
<dbReference type="SMART" id="SM00066">
    <property type="entry name" value="GAL4"/>
    <property type="match status" value="1"/>
</dbReference>
<dbReference type="GO" id="GO:0045944">
    <property type="term" value="P:positive regulation of transcription by RNA polymerase II"/>
    <property type="evidence" value="ECO:0007669"/>
    <property type="project" value="TreeGrafter"/>
</dbReference>
<dbReference type="PANTHER" id="PTHR37534">
    <property type="entry name" value="TRANSCRIPTIONAL ACTIVATOR PROTEIN UGA3"/>
    <property type="match status" value="1"/>
</dbReference>
<evidence type="ECO:0000256" key="5">
    <source>
        <dbReference type="SAM" id="MobiDB-lite"/>
    </source>
</evidence>
<evidence type="ECO:0000256" key="1">
    <source>
        <dbReference type="ARBA" id="ARBA00023015"/>
    </source>
</evidence>
<dbReference type="OrthoDB" id="4475584at2759"/>